<dbReference type="InterPro" id="IPR050833">
    <property type="entry name" value="Poly_Biosynth_Transport"/>
</dbReference>
<reference evidence="7 8" key="1">
    <citation type="submission" date="2016-10" db="EMBL/GenBank/DDBJ databases">
        <authorList>
            <person name="de Groot N.N."/>
        </authorList>
    </citation>
    <scope>NUCLEOTIDE SEQUENCE [LARGE SCALE GENOMIC DNA]</scope>
    <source>
        <strain evidence="7 8">CGMCC 1.6114</strain>
    </source>
</reference>
<sequence>MGIIGVFEEYKRRLKDNIFIQNIALVAGGNAVAKLVAVISAPVITRLYSTEEYGIFSVLISIITVIGSLSTLRYSVTIPIAQGEKLAYNLLRLCFLITTGITFLLVVGVIIFGDYLTIHFSAEELRPFLWLIPFSIFFKGIYESLNNWAIRVQKFRLITRTKISQGISSAVVKISFGFIGITPLGLFLGFLAQEAMGILSIFLKLLKLNPRLLYSFSIKEIKLAALRFKKFPLIQSWSQLLLGLGAQLPVILIGFFYGVEVAGVFGLAQNMINMPMDLIGQSVAQVYYSEISRLGKSNSRKIYDLSISIVKKMFWIGLIPVIVIAVIGPWLFSFVFGNEWEDAGHYARFFSLIILTRFISSPITNVFNVMEKQSLQLILNIIRVFIVCLIFGISHWLQLSAKNAILVYSSIFPLYSILGLIIAIKLLKSNLKEI</sequence>
<evidence type="ECO:0000256" key="5">
    <source>
        <dbReference type="ARBA" id="ARBA00023136"/>
    </source>
</evidence>
<feature type="transmembrane region" description="Helical" evidence="6">
    <location>
        <begin position="405"/>
        <end position="427"/>
    </location>
</feature>
<evidence type="ECO:0000256" key="1">
    <source>
        <dbReference type="ARBA" id="ARBA00004651"/>
    </source>
</evidence>
<keyword evidence="4 6" id="KW-1133">Transmembrane helix</keyword>
<accession>A0A1I6QRZ5</accession>
<evidence type="ECO:0000256" key="4">
    <source>
        <dbReference type="ARBA" id="ARBA00022989"/>
    </source>
</evidence>
<dbReference type="Proteomes" id="UP000183209">
    <property type="component" value="Unassembled WGS sequence"/>
</dbReference>
<feature type="transmembrane region" description="Helical" evidence="6">
    <location>
        <begin position="53"/>
        <end position="72"/>
    </location>
</feature>
<dbReference type="Pfam" id="PF13440">
    <property type="entry name" value="Polysacc_synt_3"/>
    <property type="match status" value="1"/>
</dbReference>
<evidence type="ECO:0000256" key="6">
    <source>
        <dbReference type="SAM" id="Phobius"/>
    </source>
</evidence>
<name>A0A1I6QRZ5_9FLAO</name>
<keyword evidence="5 6" id="KW-0472">Membrane</keyword>
<evidence type="ECO:0000313" key="8">
    <source>
        <dbReference type="Proteomes" id="UP000183209"/>
    </source>
</evidence>
<feature type="transmembrane region" description="Helical" evidence="6">
    <location>
        <begin position="314"/>
        <end position="337"/>
    </location>
</feature>
<feature type="transmembrane region" description="Helical" evidence="6">
    <location>
        <begin position="349"/>
        <end position="370"/>
    </location>
</feature>
<gene>
    <name evidence="7" type="ORF">SAMN04487906_0821</name>
</gene>
<dbReference type="GO" id="GO:0005886">
    <property type="term" value="C:plasma membrane"/>
    <property type="evidence" value="ECO:0007669"/>
    <property type="project" value="UniProtKB-SubCell"/>
</dbReference>
<keyword evidence="2" id="KW-1003">Cell membrane</keyword>
<evidence type="ECO:0000256" key="2">
    <source>
        <dbReference type="ARBA" id="ARBA00022475"/>
    </source>
</evidence>
<feature type="transmembrane region" description="Helical" evidence="6">
    <location>
        <begin position="246"/>
        <end position="268"/>
    </location>
</feature>
<feature type="transmembrane region" description="Helical" evidence="6">
    <location>
        <begin position="170"/>
        <end position="192"/>
    </location>
</feature>
<feature type="transmembrane region" description="Helical" evidence="6">
    <location>
        <begin position="19"/>
        <end position="41"/>
    </location>
</feature>
<dbReference type="AlphaFoldDB" id="A0A1I6QRZ5"/>
<dbReference type="EMBL" id="FPAG01000002">
    <property type="protein sequence ID" value="SFS55185.1"/>
    <property type="molecule type" value="Genomic_DNA"/>
</dbReference>
<dbReference type="RefSeq" id="WP_074977095.1">
    <property type="nucleotide sequence ID" value="NZ_FPAG01000002.1"/>
</dbReference>
<feature type="transmembrane region" description="Helical" evidence="6">
    <location>
        <begin position="377"/>
        <end position="399"/>
    </location>
</feature>
<proteinExistence type="predicted"/>
<dbReference type="PANTHER" id="PTHR30250:SF28">
    <property type="entry name" value="POLYSACCHARIDE BIOSYNTHESIS PROTEIN"/>
    <property type="match status" value="1"/>
</dbReference>
<feature type="transmembrane region" description="Helical" evidence="6">
    <location>
        <begin position="128"/>
        <end position="149"/>
    </location>
</feature>
<organism evidence="7 8">
    <name type="scientific">Zhouia amylolytica</name>
    <dbReference type="NCBI Taxonomy" id="376730"/>
    <lineage>
        <taxon>Bacteria</taxon>
        <taxon>Pseudomonadati</taxon>
        <taxon>Bacteroidota</taxon>
        <taxon>Flavobacteriia</taxon>
        <taxon>Flavobacteriales</taxon>
        <taxon>Flavobacteriaceae</taxon>
        <taxon>Zhouia</taxon>
    </lineage>
</organism>
<keyword evidence="3 6" id="KW-0812">Transmembrane</keyword>
<feature type="transmembrane region" description="Helical" evidence="6">
    <location>
        <begin position="93"/>
        <end position="116"/>
    </location>
</feature>
<comment type="subcellular location">
    <subcellularLocation>
        <location evidence="1">Cell membrane</location>
        <topology evidence="1">Multi-pass membrane protein</topology>
    </subcellularLocation>
</comment>
<protein>
    <submittedName>
        <fullName evidence="7">Membrane protein involved in the export of O-antigen and teichoic acid</fullName>
    </submittedName>
</protein>
<dbReference type="PANTHER" id="PTHR30250">
    <property type="entry name" value="PST FAMILY PREDICTED COLANIC ACID TRANSPORTER"/>
    <property type="match status" value="1"/>
</dbReference>
<evidence type="ECO:0000313" key="7">
    <source>
        <dbReference type="EMBL" id="SFS55185.1"/>
    </source>
</evidence>
<evidence type="ECO:0000256" key="3">
    <source>
        <dbReference type="ARBA" id="ARBA00022692"/>
    </source>
</evidence>